<reference evidence="1 2" key="1">
    <citation type="submission" date="2018-12" db="EMBL/GenBank/DDBJ databases">
        <title>Persistence of Moraxella catarrhalis in Chronic Obstructive Pulmonary Disease and Regulation of the Hag/MID Adhesin.</title>
        <authorList>
            <person name="Murphy T."/>
            <person name="Zhao X."/>
            <person name="Vyas G."/>
            <person name="Aluvathingal J."/>
            <person name="Nadendla S."/>
            <person name="Tallon L."/>
            <person name="Tettelin H."/>
        </authorList>
    </citation>
    <scope>NUCLEOTIDE SEQUENCE [LARGE SCALE GENOMIC DNA]</scope>
    <source>
        <strain evidence="1 2">46P58B1</strain>
    </source>
</reference>
<evidence type="ECO:0000313" key="2">
    <source>
        <dbReference type="Proteomes" id="UP000280228"/>
    </source>
</evidence>
<dbReference type="EMBL" id="CP034662">
    <property type="protein sequence ID" value="AZQ93801.1"/>
    <property type="molecule type" value="Genomic_DNA"/>
</dbReference>
<accession>A0A3Q9GEN5</accession>
<evidence type="ECO:0000313" key="1">
    <source>
        <dbReference type="EMBL" id="AZQ93801.1"/>
    </source>
</evidence>
<proteinExistence type="predicted"/>
<name>A0A3Q9GEN5_MORCA</name>
<organism evidence="1 2">
    <name type="scientific">Moraxella catarrhalis</name>
    <name type="common">Branhamella catarrhalis</name>
    <dbReference type="NCBI Taxonomy" id="480"/>
    <lineage>
        <taxon>Bacteria</taxon>
        <taxon>Pseudomonadati</taxon>
        <taxon>Pseudomonadota</taxon>
        <taxon>Gammaproteobacteria</taxon>
        <taxon>Moraxellales</taxon>
        <taxon>Moraxellaceae</taxon>
        <taxon>Moraxella</taxon>
    </lineage>
</organism>
<dbReference type="Proteomes" id="UP000280228">
    <property type="component" value="Chromosome"/>
</dbReference>
<protein>
    <submittedName>
        <fullName evidence="1">Uncharacterized protein</fullName>
    </submittedName>
</protein>
<sequence length="39" mass="4662">MFKVQANFLSTAYHKFLFLKKVSQKLKLTLHTLHTLHTF</sequence>
<dbReference type="AlphaFoldDB" id="A0A3Q9GEN5"/>
<gene>
    <name evidence="1" type="ORF">EJK53_1709</name>
</gene>